<evidence type="ECO:0000313" key="11">
    <source>
        <dbReference type="Proteomes" id="UP000823612"/>
    </source>
</evidence>
<dbReference type="Pfam" id="PF12801">
    <property type="entry name" value="Fer4_5"/>
    <property type="match status" value="2"/>
</dbReference>
<dbReference type="PROSITE" id="PS00198">
    <property type="entry name" value="4FE4S_FER_1"/>
    <property type="match status" value="3"/>
</dbReference>
<dbReference type="AlphaFoldDB" id="A0A9D9DUR4"/>
<evidence type="ECO:0000256" key="6">
    <source>
        <dbReference type="ARBA" id="ARBA00023014"/>
    </source>
</evidence>
<organism evidence="10 11">
    <name type="scientific">Candidatus Pullibacteroides excrementavium</name>
    <dbReference type="NCBI Taxonomy" id="2840905"/>
    <lineage>
        <taxon>Bacteria</taxon>
        <taxon>Pseudomonadati</taxon>
        <taxon>Bacteroidota</taxon>
        <taxon>Bacteroidia</taxon>
        <taxon>Bacteroidales</taxon>
        <taxon>Candidatus Pullibacteroides</taxon>
    </lineage>
</organism>
<evidence type="ECO:0000259" key="9">
    <source>
        <dbReference type="PROSITE" id="PS51379"/>
    </source>
</evidence>
<evidence type="ECO:0000256" key="5">
    <source>
        <dbReference type="ARBA" id="ARBA00023004"/>
    </source>
</evidence>
<feature type="domain" description="4Fe-4S ferredoxin-type" evidence="9">
    <location>
        <begin position="381"/>
        <end position="410"/>
    </location>
</feature>
<protein>
    <submittedName>
        <fullName evidence="10">4Fe-4S binding protein</fullName>
    </submittedName>
</protein>
<keyword evidence="8" id="KW-0812">Transmembrane</keyword>
<dbReference type="PANTHER" id="PTHR30176:SF3">
    <property type="entry name" value="FERREDOXIN-TYPE PROTEIN NAPH"/>
    <property type="match status" value="1"/>
</dbReference>
<keyword evidence="5" id="KW-0408">Iron</keyword>
<dbReference type="GO" id="GO:0051539">
    <property type="term" value="F:4 iron, 4 sulfur cluster binding"/>
    <property type="evidence" value="ECO:0007669"/>
    <property type="project" value="UniProtKB-KW"/>
</dbReference>
<dbReference type="Proteomes" id="UP000823612">
    <property type="component" value="Unassembled WGS sequence"/>
</dbReference>
<reference evidence="10" key="2">
    <citation type="journal article" date="2021" name="PeerJ">
        <title>Extensive microbial diversity within the chicken gut microbiome revealed by metagenomics and culture.</title>
        <authorList>
            <person name="Gilroy R."/>
            <person name="Ravi A."/>
            <person name="Getino M."/>
            <person name="Pursley I."/>
            <person name="Horton D.L."/>
            <person name="Alikhan N.F."/>
            <person name="Baker D."/>
            <person name="Gharbi K."/>
            <person name="Hall N."/>
            <person name="Watson M."/>
            <person name="Adriaenssens E.M."/>
            <person name="Foster-Nyarko E."/>
            <person name="Jarju S."/>
            <person name="Secka A."/>
            <person name="Antonio M."/>
            <person name="Oren A."/>
            <person name="Chaudhuri R.R."/>
            <person name="La Ragione R."/>
            <person name="Hildebrand F."/>
            <person name="Pallen M.J."/>
        </authorList>
    </citation>
    <scope>NUCLEOTIDE SEQUENCE</scope>
    <source>
        <strain evidence="10">2889</strain>
    </source>
</reference>
<feature type="transmembrane region" description="Helical" evidence="8">
    <location>
        <begin position="38"/>
        <end position="58"/>
    </location>
</feature>
<feature type="region of interest" description="Disordered" evidence="7">
    <location>
        <begin position="287"/>
        <end position="309"/>
    </location>
</feature>
<feature type="domain" description="4Fe-4S ferredoxin-type" evidence="9">
    <location>
        <begin position="215"/>
        <end position="241"/>
    </location>
</feature>
<evidence type="ECO:0000256" key="2">
    <source>
        <dbReference type="ARBA" id="ARBA00022485"/>
    </source>
</evidence>
<feature type="domain" description="4Fe-4S ferredoxin-type" evidence="9">
    <location>
        <begin position="456"/>
        <end position="491"/>
    </location>
</feature>
<dbReference type="Pfam" id="PF00037">
    <property type="entry name" value="Fer4"/>
    <property type="match status" value="1"/>
</dbReference>
<dbReference type="GO" id="GO:0005886">
    <property type="term" value="C:plasma membrane"/>
    <property type="evidence" value="ECO:0007669"/>
    <property type="project" value="TreeGrafter"/>
</dbReference>
<feature type="transmembrane region" description="Helical" evidence="8">
    <location>
        <begin position="103"/>
        <end position="124"/>
    </location>
</feature>
<proteinExistence type="predicted"/>
<reference evidence="10" key="1">
    <citation type="submission" date="2020-10" db="EMBL/GenBank/DDBJ databases">
        <authorList>
            <person name="Gilroy R."/>
        </authorList>
    </citation>
    <scope>NUCLEOTIDE SEQUENCE</scope>
    <source>
        <strain evidence="10">2889</strain>
    </source>
</reference>
<dbReference type="PROSITE" id="PS51379">
    <property type="entry name" value="4FE4S_FER_2"/>
    <property type="match status" value="6"/>
</dbReference>
<sequence>MLRKIRITLAIVFFSLLTLLFLDISGVLHLYFGWMAKIQLLPAVLALNLGVILFLLLLTLLFGRVYCSVICPLGVFQDIAAWFGKKQKKNRYTYSKAISWLRYTVLVLFVAALIGGIASFVALLDPYSAYGRIASNLFAPVYRWGNNLLAFFSERAGGYAFYPVEVYVKSLPTFLIAAATFVIIIVLAWRNGRTYCNTVCPVGTLLGFLSRFSWFKPVIDSSQCVSCKLCERNCKASCIDIAHHQIDYSRCVACMDCIGKCPKDAIHYRHPSKRELAAGAQSVSPQSFSAKDRGMRTQNGEAVQPLDSDSGHVMQAAQSRLNVKTAAPVDTSRRKFLAASALLATSAALKAQEKKVDGGLAVIEDKKVPDRATRILPPGSVNARHFAKHCTGCQLCVANCPNGVLRPSTDLLHLMQPEMSYERGYCRPECVHCSEVCPAGAIEPITVADKSATRIGHAVWIMDNCVPITDGQECGNCARHCPSGAIQMVPSEPSNPASLKIPVVNTERCIGCGACEYLCPARPFSAIYVEGHSAHRTM</sequence>
<keyword evidence="8" id="KW-0472">Membrane</keyword>
<evidence type="ECO:0000256" key="3">
    <source>
        <dbReference type="ARBA" id="ARBA00022723"/>
    </source>
</evidence>
<evidence type="ECO:0000256" key="4">
    <source>
        <dbReference type="ARBA" id="ARBA00022982"/>
    </source>
</evidence>
<dbReference type="Pfam" id="PF12838">
    <property type="entry name" value="Fer4_7"/>
    <property type="match status" value="1"/>
</dbReference>
<evidence type="ECO:0000256" key="8">
    <source>
        <dbReference type="SAM" id="Phobius"/>
    </source>
</evidence>
<keyword evidence="1" id="KW-0813">Transport</keyword>
<feature type="transmembrane region" description="Helical" evidence="8">
    <location>
        <begin position="171"/>
        <end position="189"/>
    </location>
</feature>
<evidence type="ECO:0000256" key="1">
    <source>
        <dbReference type="ARBA" id="ARBA00022448"/>
    </source>
</evidence>
<dbReference type="InterPro" id="IPR051684">
    <property type="entry name" value="Electron_Trans/Redox"/>
</dbReference>
<dbReference type="PANTHER" id="PTHR30176">
    <property type="entry name" value="FERREDOXIN-TYPE PROTEIN NAPH"/>
    <property type="match status" value="1"/>
</dbReference>
<feature type="domain" description="4Fe-4S ferredoxin-type" evidence="9">
    <location>
        <begin position="242"/>
        <end position="271"/>
    </location>
</feature>
<feature type="transmembrane region" description="Helical" evidence="8">
    <location>
        <begin position="7"/>
        <end position="32"/>
    </location>
</feature>
<dbReference type="CDD" id="cd16373">
    <property type="entry name" value="DMSOR_beta_like"/>
    <property type="match status" value="1"/>
</dbReference>
<gene>
    <name evidence="10" type="ORF">IAB08_07200</name>
</gene>
<keyword evidence="6" id="KW-0411">Iron-sulfur</keyword>
<comment type="caution">
    <text evidence="10">The sequence shown here is derived from an EMBL/GenBank/DDBJ whole genome shotgun (WGS) entry which is preliminary data.</text>
</comment>
<accession>A0A9D9DUR4</accession>
<feature type="domain" description="4Fe-4S ferredoxin-type" evidence="9">
    <location>
        <begin position="500"/>
        <end position="532"/>
    </location>
</feature>
<dbReference type="EMBL" id="JADIMZ010000106">
    <property type="protein sequence ID" value="MBO8433063.1"/>
    <property type="molecule type" value="Genomic_DNA"/>
</dbReference>
<keyword evidence="4" id="KW-0249">Electron transport</keyword>
<evidence type="ECO:0000256" key="7">
    <source>
        <dbReference type="SAM" id="MobiDB-lite"/>
    </source>
</evidence>
<keyword evidence="8" id="KW-1133">Transmembrane helix</keyword>
<keyword evidence="2" id="KW-0004">4Fe-4S</keyword>
<dbReference type="GO" id="GO:0046872">
    <property type="term" value="F:metal ion binding"/>
    <property type="evidence" value="ECO:0007669"/>
    <property type="project" value="UniProtKB-KW"/>
</dbReference>
<dbReference type="InterPro" id="IPR017900">
    <property type="entry name" value="4Fe4S_Fe_S_CS"/>
</dbReference>
<name>A0A9D9DUR4_9BACT</name>
<dbReference type="InterPro" id="IPR017896">
    <property type="entry name" value="4Fe4S_Fe-S-bd"/>
</dbReference>
<feature type="domain" description="4Fe-4S ferredoxin-type" evidence="9">
    <location>
        <begin position="415"/>
        <end position="447"/>
    </location>
</feature>
<dbReference type="Gene3D" id="3.30.70.20">
    <property type="match status" value="4"/>
</dbReference>
<keyword evidence="3" id="KW-0479">Metal-binding</keyword>
<evidence type="ECO:0000313" key="10">
    <source>
        <dbReference type="EMBL" id="MBO8433063.1"/>
    </source>
</evidence>
<dbReference type="SUPFAM" id="SSF54862">
    <property type="entry name" value="4Fe-4S ferredoxins"/>
    <property type="match status" value="2"/>
</dbReference>